<evidence type="ECO:0000256" key="1">
    <source>
        <dbReference type="SAM" id="SignalP"/>
    </source>
</evidence>
<dbReference type="Proteomes" id="UP000484015">
    <property type="component" value="Unassembled WGS sequence"/>
</dbReference>
<feature type="signal peptide" evidence="1">
    <location>
        <begin position="1"/>
        <end position="18"/>
    </location>
</feature>
<gene>
    <name evidence="2" type="ORF">GM668_14380</name>
</gene>
<reference evidence="2 3" key="1">
    <citation type="submission" date="2019-11" db="EMBL/GenBank/DDBJ databases">
        <title>Type strains purchased from KCTC, JCM and DSMZ.</title>
        <authorList>
            <person name="Lu H."/>
        </authorList>
    </citation>
    <scope>NUCLEOTIDE SEQUENCE [LARGE SCALE GENOMIC DNA]</scope>
    <source>
        <strain evidence="2 3">KCTC 42409</strain>
    </source>
</reference>
<keyword evidence="1" id="KW-0732">Signal</keyword>
<dbReference type="RefSeq" id="WP_155439644.1">
    <property type="nucleotide sequence ID" value="NZ_WNLA01000008.1"/>
</dbReference>
<evidence type="ECO:0000313" key="3">
    <source>
        <dbReference type="Proteomes" id="UP000484015"/>
    </source>
</evidence>
<keyword evidence="3" id="KW-1185">Reference proteome</keyword>
<name>A0A6L6Q0W2_9BURK</name>
<feature type="chain" id="PRO_5026735937" evidence="1">
    <location>
        <begin position="19"/>
        <end position="143"/>
    </location>
</feature>
<dbReference type="EMBL" id="WNLA01000008">
    <property type="protein sequence ID" value="MTW03270.1"/>
    <property type="molecule type" value="Genomic_DNA"/>
</dbReference>
<sequence>MQILGFLALFCFLQCAHALGPEEQEFVGVINKRIITLKFLDDPHFYGGGTPQLSRCAHEWMDDRGRLTCHSKDKGDSGVIYVVAEKKPSRLFNEARQLYKSLYPSGKVGTWNEKGVYSDNFYVCTQGCSKSVPEFFILITHGD</sequence>
<protein>
    <submittedName>
        <fullName evidence="2">Uncharacterized protein</fullName>
    </submittedName>
</protein>
<organism evidence="2 3">
    <name type="scientific">Pseudoduganella ginsengisoli</name>
    <dbReference type="NCBI Taxonomy" id="1462440"/>
    <lineage>
        <taxon>Bacteria</taxon>
        <taxon>Pseudomonadati</taxon>
        <taxon>Pseudomonadota</taxon>
        <taxon>Betaproteobacteria</taxon>
        <taxon>Burkholderiales</taxon>
        <taxon>Oxalobacteraceae</taxon>
        <taxon>Telluria group</taxon>
        <taxon>Pseudoduganella</taxon>
    </lineage>
</organism>
<accession>A0A6L6Q0W2</accession>
<comment type="caution">
    <text evidence="2">The sequence shown here is derived from an EMBL/GenBank/DDBJ whole genome shotgun (WGS) entry which is preliminary data.</text>
</comment>
<dbReference type="AlphaFoldDB" id="A0A6L6Q0W2"/>
<evidence type="ECO:0000313" key="2">
    <source>
        <dbReference type="EMBL" id="MTW03270.1"/>
    </source>
</evidence>
<proteinExistence type="predicted"/>